<sequence length="239" mass="27025">MHMDSWVGVDVSKGRWLAVQLFDDASWDVDLFPTFTELWESYQEAKWILVDIPIGLIDEGAQRACDTMARSLLGDRQFSVFQVPCRAALMANSWEEACEINSSKTGRRMSKQTYAIMPRIREVDEFLQAKTQAREIILEIHPELCFWGLNNSTPMKHNKKTEFGFKERSEILKRHYPKADDIITCALAQPGWKIAKDDIIDALVGAITGLTSQGRLSTIPEAPASDSTGLPMQMVVFQP</sequence>
<dbReference type="Proteomes" id="UP000185934">
    <property type="component" value="Chromosome"/>
</dbReference>
<evidence type="ECO:0000313" key="2">
    <source>
        <dbReference type="Proteomes" id="UP000185934"/>
    </source>
</evidence>
<organism evidence="1 2">
    <name type="scientific">Dehalogenimonas formicexedens</name>
    <dbReference type="NCBI Taxonomy" id="1839801"/>
    <lineage>
        <taxon>Bacteria</taxon>
        <taxon>Bacillati</taxon>
        <taxon>Chloroflexota</taxon>
        <taxon>Dehalococcoidia</taxon>
        <taxon>Dehalococcoidales</taxon>
        <taxon>Dehalococcoidaceae</taxon>
        <taxon>Dehalogenimonas</taxon>
    </lineage>
</organism>
<dbReference type="Pfam" id="PF04250">
    <property type="entry name" value="DUF429"/>
    <property type="match status" value="1"/>
</dbReference>
<proteinExistence type="predicted"/>
<reference evidence="2" key="1">
    <citation type="submission" date="2016-11" db="EMBL/GenBank/DDBJ databases">
        <title>Dehalogenimonas formicexedens sp. nov., a chlorinated alkane respiring bacterium isolated from contaminated groundwater.</title>
        <authorList>
            <person name="Key T.A."/>
            <person name="Bowman K.S."/>
            <person name="Lee I."/>
            <person name="Chun J."/>
            <person name="Albuquerque L."/>
            <person name="da Costa M.S."/>
            <person name="Rainey F.A."/>
            <person name="Moe W.M."/>
        </authorList>
    </citation>
    <scope>NUCLEOTIDE SEQUENCE [LARGE SCALE GENOMIC DNA]</scope>
    <source>
        <strain evidence="2">NSZ-14</strain>
    </source>
</reference>
<name>A0A1P8F6S1_9CHLR</name>
<dbReference type="InterPro" id="IPR007362">
    <property type="entry name" value="DUF429"/>
</dbReference>
<evidence type="ECO:0000313" key="1">
    <source>
        <dbReference type="EMBL" id="APV44163.1"/>
    </source>
</evidence>
<protein>
    <submittedName>
        <fullName evidence="1">Putative nuclease (RNAse H fold)</fullName>
    </submittedName>
</protein>
<keyword evidence="2" id="KW-1185">Reference proteome</keyword>
<dbReference type="EMBL" id="CP018258">
    <property type="protein sequence ID" value="APV44163.1"/>
    <property type="molecule type" value="Genomic_DNA"/>
</dbReference>
<dbReference type="KEGG" id="dfo:Dform_00815"/>
<accession>A0A1P8F6S1</accession>
<dbReference type="AlphaFoldDB" id="A0A1P8F6S1"/>
<dbReference type="STRING" id="1839801.Dform_00815"/>
<gene>
    <name evidence="1" type="ORF">Dform_00815</name>
</gene>